<accession>A0AAV7JF48</accession>
<evidence type="ECO:0000313" key="2">
    <source>
        <dbReference type="Proteomes" id="UP001165289"/>
    </source>
</evidence>
<comment type="caution">
    <text evidence="1">The sequence shown here is derived from an EMBL/GenBank/DDBJ whole genome shotgun (WGS) entry which is preliminary data.</text>
</comment>
<reference evidence="1 2" key="1">
    <citation type="journal article" date="2023" name="BMC Biol.">
        <title>The compact genome of the sponge Oopsacas minuta (Hexactinellida) is lacking key metazoan core genes.</title>
        <authorList>
            <person name="Santini S."/>
            <person name="Schenkelaars Q."/>
            <person name="Jourda C."/>
            <person name="Duchesne M."/>
            <person name="Belahbib H."/>
            <person name="Rocher C."/>
            <person name="Selva M."/>
            <person name="Riesgo A."/>
            <person name="Vervoort M."/>
            <person name="Leys S.P."/>
            <person name="Kodjabachian L."/>
            <person name="Le Bivic A."/>
            <person name="Borchiellini C."/>
            <person name="Claverie J.M."/>
            <person name="Renard E."/>
        </authorList>
    </citation>
    <scope>NUCLEOTIDE SEQUENCE [LARGE SCALE GENOMIC DNA]</scope>
    <source>
        <strain evidence="1">SPO-2</strain>
    </source>
</reference>
<dbReference type="EMBL" id="JAKMXF010000346">
    <property type="protein sequence ID" value="KAI6647059.1"/>
    <property type="molecule type" value="Genomic_DNA"/>
</dbReference>
<dbReference type="Proteomes" id="UP001165289">
    <property type="component" value="Unassembled WGS sequence"/>
</dbReference>
<organism evidence="1 2">
    <name type="scientific">Oopsacas minuta</name>
    <dbReference type="NCBI Taxonomy" id="111878"/>
    <lineage>
        <taxon>Eukaryota</taxon>
        <taxon>Metazoa</taxon>
        <taxon>Porifera</taxon>
        <taxon>Hexactinellida</taxon>
        <taxon>Hexasterophora</taxon>
        <taxon>Lyssacinosida</taxon>
        <taxon>Leucopsacidae</taxon>
        <taxon>Oopsacas</taxon>
    </lineage>
</organism>
<gene>
    <name evidence="1" type="ORF">LOD99_8896</name>
</gene>
<keyword evidence="2" id="KW-1185">Reference proteome</keyword>
<dbReference type="AlphaFoldDB" id="A0AAV7JF48"/>
<evidence type="ECO:0000313" key="1">
    <source>
        <dbReference type="EMBL" id="KAI6647059.1"/>
    </source>
</evidence>
<dbReference type="SUPFAM" id="SSF53098">
    <property type="entry name" value="Ribonuclease H-like"/>
    <property type="match status" value="1"/>
</dbReference>
<sequence>MSRVIYVHCFAYRLNLVVVDISRGVGRISDMFGMLQLLHNFLSSSVVHVRYLVAQKFFQPNSRTREIPSLSYTRWICRQEATEVVLCTLPAITSAIDEFAEEVGNRGNNARILLSQITSCFVTQWL</sequence>
<name>A0AAV7JF48_9METZ</name>
<protein>
    <submittedName>
        <fullName evidence="1">Zmym1</fullName>
    </submittedName>
</protein>
<proteinExistence type="predicted"/>
<dbReference type="InterPro" id="IPR012337">
    <property type="entry name" value="RNaseH-like_sf"/>
</dbReference>